<dbReference type="AlphaFoldDB" id="A0A8D8M591"/>
<accession>A0A8D8M591</accession>
<proteinExistence type="predicted"/>
<dbReference type="EMBL" id="HBUF01040135">
    <property type="protein sequence ID" value="CAG6617867.1"/>
    <property type="molecule type" value="Transcribed_RNA"/>
</dbReference>
<sequence>MSGEEERTQNWGLCTTNPPVTSIIKSKIIQWAGHVARADPTSNIKRVLNLQYDKPRPVGRPRNTWEKGVKNILDDIGMYQDWQNNAQDRQEWRRLVGEVKDPGGL</sequence>
<name>A0A8D8M591_9HEMI</name>
<organism evidence="1">
    <name type="scientific">Cacopsylla melanoneura</name>
    <dbReference type="NCBI Taxonomy" id="428564"/>
    <lineage>
        <taxon>Eukaryota</taxon>
        <taxon>Metazoa</taxon>
        <taxon>Ecdysozoa</taxon>
        <taxon>Arthropoda</taxon>
        <taxon>Hexapoda</taxon>
        <taxon>Insecta</taxon>
        <taxon>Pterygota</taxon>
        <taxon>Neoptera</taxon>
        <taxon>Paraneoptera</taxon>
        <taxon>Hemiptera</taxon>
        <taxon>Sternorrhyncha</taxon>
        <taxon>Psylloidea</taxon>
        <taxon>Psyllidae</taxon>
        <taxon>Psyllinae</taxon>
        <taxon>Cacopsylla</taxon>
    </lineage>
</organism>
<reference evidence="1" key="1">
    <citation type="submission" date="2021-05" db="EMBL/GenBank/DDBJ databases">
        <authorList>
            <person name="Alioto T."/>
            <person name="Alioto T."/>
            <person name="Gomez Garrido J."/>
        </authorList>
    </citation>
    <scope>NUCLEOTIDE SEQUENCE</scope>
</reference>
<evidence type="ECO:0000313" key="1">
    <source>
        <dbReference type="EMBL" id="CAG6617867.1"/>
    </source>
</evidence>
<protein>
    <submittedName>
        <fullName evidence="1">Uncharacterized protein</fullName>
    </submittedName>
</protein>